<evidence type="ECO:0000313" key="2">
    <source>
        <dbReference type="EMBL" id="MDT2809158.1"/>
    </source>
</evidence>
<dbReference type="Pfam" id="PF12728">
    <property type="entry name" value="HTH_17"/>
    <property type="match status" value="1"/>
</dbReference>
<feature type="domain" description="Helix-turn-helix" evidence="1">
    <location>
        <begin position="16"/>
        <end position="61"/>
    </location>
</feature>
<dbReference type="Proteomes" id="UP001256711">
    <property type="component" value="Unassembled WGS sequence"/>
</dbReference>
<gene>
    <name evidence="2" type="ORF">P7H43_01460</name>
</gene>
<evidence type="ECO:0000313" key="3">
    <source>
        <dbReference type="Proteomes" id="UP001256711"/>
    </source>
</evidence>
<name>A0AAW8TTB3_9ENTE</name>
<dbReference type="RefSeq" id="WP_311834884.1">
    <property type="nucleotide sequence ID" value="NZ_JARQBJ010000001.1"/>
</dbReference>
<dbReference type="InterPro" id="IPR041657">
    <property type="entry name" value="HTH_17"/>
</dbReference>
<evidence type="ECO:0000259" key="1">
    <source>
        <dbReference type="Pfam" id="PF12728"/>
    </source>
</evidence>
<comment type="caution">
    <text evidence="2">The sequence shown here is derived from an EMBL/GenBank/DDBJ whole genome shotgun (WGS) entry which is preliminary data.</text>
</comment>
<sequence>MILSEKAIENEIWGSQEAAEYLGSSTSTVNKEAEAGVIPGVKVGKNWKFSSIALYEYVARKESK</sequence>
<reference evidence="2" key="1">
    <citation type="submission" date="2023-03" db="EMBL/GenBank/DDBJ databases">
        <authorList>
            <person name="Shen W."/>
            <person name="Cai J."/>
        </authorList>
    </citation>
    <scope>NUCLEOTIDE SEQUENCE</scope>
    <source>
        <strain evidence="2">B226-2</strain>
    </source>
</reference>
<organism evidence="2 3">
    <name type="scientific">Enterococcus asini</name>
    <dbReference type="NCBI Taxonomy" id="57732"/>
    <lineage>
        <taxon>Bacteria</taxon>
        <taxon>Bacillati</taxon>
        <taxon>Bacillota</taxon>
        <taxon>Bacilli</taxon>
        <taxon>Lactobacillales</taxon>
        <taxon>Enterococcaceae</taxon>
        <taxon>Enterococcus</taxon>
    </lineage>
</organism>
<proteinExistence type="predicted"/>
<dbReference type="GO" id="GO:0003677">
    <property type="term" value="F:DNA binding"/>
    <property type="evidence" value="ECO:0007669"/>
    <property type="project" value="InterPro"/>
</dbReference>
<dbReference type="EMBL" id="JARQBJ010000001">
    <property type="protein sequence ID" value="MDT2809158.1"/>
    <property type="molecule type" value="Genomic_DNA"/>
</dbReference>
<protein>
    <submittedName>
        <fullName evidence="2">Helix-turn-helix domain-containing protein</fullName>
    </submittedName>
</protein>
<dbReference type="InterPro" id="IPR010093">
    <property type="entry name" value="SinI_DNA-bd"/>
</dbReference>
<dbReference type="NCBIfam" id="TIGR01764">
    <property type="entry name" value="excise"/>
    <property type="match status" value="1"/>
</dbReference>
<dbReference type="AlphaFoldDB" id="A0AAW8TTB3"/>
<accession>A0AAW8TTB3</accession>